<keyword evidence="1" id="KW-0472">Membrane</keyword>
<feature type="transmembrane region" description="Helical" evidence="1">
    <location>
        <begin position="7"/>
        <end position="25"/>
    </location>
</feature>
<evidence type="ECO:0000313" key="3">
    <source>
        <dbReference type="Proteomes" id="UP000598032"/>
    </source>
</evidence>
<gene>
    <name evidence="2" type="ORF">LMG28140_02200</name>
</gene>
<reference evidence="2 3" key="1">
    <citation type="submission" date="2020-10" db="EMBL/GenBank/DDBJ databases">
        <authorList>
            <person name="Peeters C."/>
        </authorList>
    </citation>
    <scope>NUCLEOTIDE SEQUENCE [LARGE SCALE GENOMIC DNA]</scope>
    <source>
        <strain evidence="2 3">LMG 28140</strain>
    </source>
</reference>
<name>A0ABM8NJW7_9BURK</name>
<evidence type="ECO:0000313" key="2">
    <source>
        <dbReference type="EMBL" id="CAD6528846.1"/>
    </source>
</evidence>
<accession>A0ABM8NJW7</accession>
<dbReference type="EMBL" id="CAJHCP010000004">
    <property type="protein sequence ID" value="CAD6528846.1"/>
    <property type="molecule type" value="Genomic_DNA"/>
</dbReference>
<proteinExistence type="predicted"/>
<organism evidence="2 3">
    <name type="scientific">Paraburkholderia metrosideri</name>
    <dbReference type="NCBI Taxonomy" id="580937"/>
    <lineage>
        <taxon>Bacteria</taxon>
        <taxon>Pseudomonadati</taxon>
        <taxon>Pseudomonadota</taxon>
        <taxon>Betaproteobacteria</taxon>
        <taxon>Burkholderiales</taxon>
        <taxon>Burkholderiaceae</taxon>
        <taxon>Paraburkholderia</taxon>
    </lineage>
</organism>
<keyword evidence="1" id="KW-0812">Transmembrane</keyword>
<sequence>MRRRVCGMYFVLAMFNTGGGIWSFTGSLNDRFNHPGIIIIGVFIDAWLPSFVICRVKRYDDPEVVRVER</sequence>
<protein>
    <submittedName>
        <fullName evidence="2">Uncharacterized protein</fullName>
    </submittedName>
</protein>
<dbReference type="Proteomes" id="UP000598032">
    <property type="component" value="Unassembled WGS sequence"/>
</dbReference>
<keyword evidence="3" id="KW-1185">Reference proteome</keyword>
<comment type="caution">
    <text evidence="2">The sequence shown here is derived from an EMBL/GenBank/DDBJ whole genome shotgun (WGS) entry which is preliminary data.</text>
</comment>
<dbReference type="RefSeq" id="WP_201642293.1">
    <property type="nucleotide sequence ID" value="NZ_CAJHCP010000004.1"/>
</dbReference>
<evidence type="ECO:0000256" key="1">
    <source>
        <dbReference type="SAM" id="Phobius"/>
    </source>
</evidence>
<keyword evidence="1" id="KW-1133">Transmembrane helix</keyword>
<feature type="transmembrane region" description="Helical" evidence="1">
    <location>
        <begin position="37"/>
        <end position="56"/>
    </location>
</feature>